<evidence type="ECO:0000256" key="4">
    <source>
        <dbReference type="ARBA" id="ARBA00022618"/>
    </source>
</evidence>
<feature type="domain" description="ABC transporter" evidence="10">
    <location>
        <begin position="2"/>
        <end position="228"/>
    </location>
</feature>
<proteinExistence type="inferred from homology"/>
<dbReference type="PROSITE" id="PS50893">
    <property type="entry name" value="ABC_TRANSPORTER_2"/>
    <property type="match status" value="1"/>
</dbReference>
<dbReference type="InterPro" id="IPR003593">
    <property type="entry name" value="AAA+_ATPase"/>
</dbReference>
<dbReference type="OrthoDB" id="9802264at2"/>
<comment type="function">
    <text evidence="9">Part of the ABC transporter FtsEX involved in cellular division.</text>
</comment>
<evidence type="ECO:0000256" key="8">
    <source>
        <dbReference type="ARBA" id="ARBA00023306"/>
    </source>
</evidence>
<evidence type="ECO:0000313" key="11">
    <source>
        <dbReference type="EMBL" id="TCT14206.1"/>
    </source>
</evidence>
<evidence type="ECO:0000313" key="12">
    <source>
        <dbReference type="Proteomes" id="UP000294902"/>
    </source>
</evidence>
<evidence type="ECO:0000256" key="9">
    <source>
        <dbReference type="RuleBase" id="RU365094"/>
    </source>
</evidence>
<keyword evidence="8 9" id="KW-0131">Cell cycle</keyword>
<dbReference type="EMBL" id="SMAL01000006">
    <property type="protein sequence ID" value="TCT14206.1"/>
    <property type="molecule type" value="Genomic_DNA"/>
</dbReference>
<dbReference type="Gene3D" id="3.40.50.300">
    <property type="entry name" value="P-loop containing nucleotide triphosphate hydrolases"/>
    <property type="match status" value="1"/>
</dbReference>
<organism evidence="11 12">
    <name type="scientific">Natranaerovirga pectinivora</name>
    <dbReference type="NCBI Taxonomy" id="682400"/>
    <lineage>
        <taxon>Bacteria</taxon>
        <taxon>Bacillati</taxon>
        <taxon>Bacillota</taxon>
        <taxon>Clostridia</taxon>
        <taxon>Lachnospirales</taxon>
        <taxon>Natranaerovirgaceae</taxon>
        <taxon>Natranaerovirga</taxon>
    </lineage>
</organism>
<sequence>MIQLDNVSKVYPNGTEALKNINIKIEKGEFVFIVGSSGSGKSTLVKLLLKETDPTEGRIFIKNYNLSILKRKNVPKLRRELGIVFQDFRLLKNMTVYENIEFALTVTEASRRKIRRQVPMVMSMVGLANKAKSYPYQLSGGEQQRTALARALVNNPPILLADEPTGNLDPKNSWEIMKLLDDINKRGTTIILVTHNKDIVNAMQKRVITLNNGRVISDIQKGGYDDEN</sequence>
<keyword evidence="6 9" id="KW-0067">ATP-binding</keyword>
<evidence type="ECO:0000256" key="5">
    <source>
        <dbReference type="ARBA" id="ARBA00022741"/>
    </source>
</evidence>
<dbReference type="InterPro" id="IPR005286">
    <property type="entry name" value="Cell_div_FtsE"/>
</dbReference>
<dbReference type="SMART" id="SM00382">
    <property type="entry name" value="AAA"/>
    <property type="match status" value="1"/>
</dbReference>
<comment type="similarity">
    <text evidence="1 9">Belongs to the ABC transporter superfamily.</text>
</comment>
<dbReference type="NCBIfam" id="TIGR02673">
    <property type="entry name" value="FtsE"/>
    <property type="match status" value="1"/>
</dbReference>
<evidence type="ECO:0000256" key="1">
    <source>
        <dbReference type="ARBA" id="ARBA00005417"/>
    </source>
</evidence>
<dbReference type="Proteomes" id="UP000294902">
    <property type="component" value="Unassembled WGS sequence"/>
</dbReference>
<dbReference type="InterPro" id="IPR015854">
    <property type="entry name" value="ABC_transpr_LolD-like"/>
</dbReference>
<evidence type="ECO:0000259" key="10">
    <source>
        <dbReference type="PROSITE" id="PS50893"/>
    </source>
</evidence>
<keyword evidence="5 9" id="KW-0547">Nucleotide-binding</keyword>
<evidence type="ECO:0000256" key="7">
    <source>
        <dbReference type="ARBA" id="ARBA00023136"/>
    </source>
</evidence>
<dbReference type="GO" id="GO:0022857">
    <property type="term" value="F:transmembrane transporter activity"/>
    <property type="evidence" value="ECO:0007669"/>
    <property type="project" value="TreeGrafter"/>
</dbReference>
<dbReference type="FunFam" id="3.40.50.300:FF:000056">
    <property type="entry name" value="Cell division ATP-binding protein FtsE"/>
    <property type="match status" value="1"/>
</dbReference>
<keyword evidence="3 9" id="KW-1003">Cell membrane</keyword>
<evidence type="ECO:0000256" key="2">
    <source>
        <dbReference type="ARBA" id="ARBA00020019"/>
    </source>
</evidence>
<dbReference type="Pfam" id="PF00005">
    <property type="entry name" value="ABC_tran"/>
    <property type="match status" value="1"/>
</dbReference>
<comment type="subunit">
    <text evidence="9">Homodimer. Forms a membrane-associated complex with FtsX.</text>
</comment>
<gene>
    <name evidence="9" type="primary">ftsE</name>
    <name evidence="11" type="ORF">EDC18_1062</name>
</gene>
<comment type="caution">
    <text evidence="11">The sequence shown here is derived from an EMBL/GenBank/DDBJ whole genome shotgun (WGS) entry which is preliminary data.</text>
</comment>
<dbReference type="GO" id="GO:0016887">
    <property type="term" value="F:ATP hydrolysis activity"/>
    <property type="evidence" value="ECO:0007669"/>
    <property type="project" value="InterPro"/>
</dbReference>
<evidence type="ECO:0000256" key="6">
    <source>
        <dbReference type="ARBA" id="ARBA00022840"/>
    </source>
</evidence>
<accession>A0A4R3MJH8</accession>
<dbReference type="PANTHER" id="PTHR24220">
    <property type="entry name" value="IMPORT ATP-BINDING PROTEIN"/>
    <property type="match status" value="1"/>
</dbReference>
<reference evidence="11 12" key="1">
    <citation type="submission" date="2019-03" db="EMBL/GenBank/DDBJ databases">
        <title>Genomic Encyclopedia of Type Strains, Phase IV (KMG-IV): sequencing the most valuable type-strain genomes for metagenomic binning, comparative biology and taxonomic classification.</title>
        <authorList>
            <person name="Goeker M."/>
        </authorList>
    </citation>
    <scope>NUCLEOTIDE SEQUENCE [LARGE SCALE GENOMIC DNA]</scope>
    <source>
        <strain evidence="11 12">DSM 24629</strain>
    </source>
</reference>
<dbReference type="AlphaFoldDB" id="A0A4R3MJH8"/>
<keyword evidence="4 9" id="KW-0132">Cell division</keyword>
<dbReference type="SUPFAM" id="SSF52540">
    <property type="entry name" value="P-loop containing nucleoside triphosphate hydrolases"/>
    <property type="match status" value="1"/>
</dbReference>
<dbReference type="InterPro" id="IPR027417">
    <property type="entry name" value="P-loop_NTPase"/>
</dbReference>
<keyword evidence="12" id="KW-1185">Reference proteome</keyword>
<dbReference type="GO" id="GO:0005524">
    <property type="term" value="F:ATP binding"/>
    <property type="evidence" value="ECO:0007669"/>
    <property type="project" value="UniProtKB-UniRule"/>
</dbReference>
<dbReference type="PANTHER" id="PTHR24220:SF470">
    <property type="entry name" value="CELL DIVISION ATP-BINDING PROTEIN FTSE"/>
    <property type="match status" value="1"/>
</dbReference>
<name>A0A4R3MJH8_9FIRM</name>
<dbReference type="RefSeq" id="WP_132252423.1">
    <property type="nucleotide sequence ID" value="NZ_SMAL01000006.1"/>
</dbReference>
<dbReference type="InterPro" id="IPR003439">
    <property type="entry name" value="ABC_transporter-like_ATP-bd"/>
</dbReference>
<protein>
    <recommendedName>
        <fullName evidence="2 9">Cell division ATP-binding protein FtsE</fullName>
    </recommendedName>
</protein>
<comment type="subcellular location">
    <subcellularLocation>
        <location evidence="9">Cell membrane</location>
        <topology evidence="9">Peripheral membrane protein</topology>
        <orientation evidence="9">Cytoplasmic side</orientation>
    </subcellularLocation>
</comment>
<keyword evidence="7 9" id="KW-0472">Membrane</keyword>
<dbReference type="GO" id="GO:0051301">
    <property type="term" value="P:cell division"/>
    <property type="evidence" value="ECO:0007669"/>
    <property type="project" value="UniProtKB-UniRule"/>
</dbReference>
<evidence type="ECO:0000256" key="3">
    <source>
        <dbReference type="ARBA" id="ARBA00022475"/>
    </source>
</evidence>
<dbReference type="GO" id="GO:0005886">
    <property type="term" value="C:plasma membrane"/>
    <property type="evidence" value="ECO:0007669"/>
    <property type="project" value="UniProtKB-SubCell"/>
</dbReference>